<reference evidence="1" key="2">
    <citation type="journal article" date="2015" name="Data Brief">
        <title>Shoot transcriptome of the giant reed, Arundo donax.</title>
        <authorList>
            <person name="Barrero R.A."/>
            <person name="Guerrero F.D."/>
            <person name="Moolhuijzen P."/>
            <person name="Goolsby J.A."/>
            <person name="Tidwell J."/>
            <person name="Bellgard S.E."/>
            <person name="Bellgard M.I."/>
        </authorList>
    </citation>
    <scope>NUCLEOTIDE SEQUENCE</scope>
    <source>
        <tissue evidence="1">Shoot tissue taken approximately 20 cm above the soil surface</tissue>
    </source>
</reference>
<proteinExistence type="predicted"/>
<accession>A0A0A9B5M0</accession>
<name>A0A0A9B5M0_ARUDO</name>
<dbReference type="AlphaFoldDB" id="A0A0A9B5M0"/>
<reference evidence="1" key="1">
    <citation type="submission" date="2014-09" db="EMBL/GenBank/DDBJ databases">
        <authorList>
            <person name="Magalhaes I.L.F."/>
            <person name="Oliveira U."/>
            <person name="Santos F.R."/>
            <person name="Vidigal T.H.D.A."/>
            <person name="Brescovit A.D."/>
            <person name="Santos A.J."/>
        </authorList>
    </citation>
    <scope>NUCLEOTIDE SEQUENCE</scope>
    <source>
        <tissue evidence="1">Shoot tissue taken approximately 20 cm above the soil surface</tissue>
    </source>
</reference>
<dbReference type="EMBL" id="GBRH01239274">
    <property type="protein sequence ID" value="JAD58621.1"/>
    <property type="molecule type" value="Transcribed_RNA"/>
</dbReference>
<protein>
    <submittedName>
        <fullName evidence="1">Uncharacterized protein</fullName>
    </submittedName>
</protein>
<organism evidence="1">
    <name type="scientific">Arundo donax</name>
    <name type="common">Giant reed</name>
    <name type="synonym">Donax arundinaceus</name>
    <dbReference type="NCBI Taxonomy" id="35708"/>
    <lineage>
        <taxon>Eukaryota</taxon>
        <taxon>Viridiplantae</taxon>
        <taxon>Streptophyta</taxon>
        <taxon>Embryophyta</taxon>
        <taxon>Tracheophyta</taxon>
        <taxon>Spermatophyta</taxon>
        <taxon>Magnoliopsida</taxon>
        <taxon>Liliopsida</taxon>
        <taxon>Poales</taxon>
        <taxon>Poaceae</taxon>
        <taxon>PACMAD clade</taxon>
        <taxon>Arundinoideae</taxon>
        <taxon>Arundineae</taxon>
        <taxon>Arundo</taxon>
    </lineage>
</organism>
<evidence type="ECO:0000313" key="1">
    <source>
        <dbReference type="EMBL" id="JAD58621.1"/>
    </source>
</evidence>
<sequence>MIEVQVCEYYCLVQYTEVHRAFMDRSQLLKGAPISA</sequence>